<dbReference type="InterPro" id="IPR003107">
    <property type="entry name" value="HAT"/>
</dbReference>
<reference evidence="8" key="1">
    <citation type="submission" date="2020-11" db="EMBL/GenBank/DDBJ databases">
        <authorList>
            <person name="Tran Van P."/>
        </authorList>
    </citation>
    <scope>NUCLEOTIDE SEQUENCE</scope>
</reference>
<dbReference type="PANTHER" id="PTHR17204:SF5">
    <property type="entry name" value="PRE-MRNA-PROCESSING FACTOR 39"/>
    <property type="match status" value="1"/>
</dbReference>
<evidence type="ECO:0000256" key="4">
    <source>
        <dbReference type="ARBA" id="ARBA00023187"/>
    </source>
</evidence>
<dbReference type="GO" id="GO:0030627">
    <property type="term" value="F:pre-mRNA 5'-splice site binding"/>
    <property type="evidence" value="ECO:0007669"/>
    <property type="project" value="TreeGrafter"/>
</dbReference>
<dbReference type="AlphaFoldDB" id="A0A7R8VZG7"/>
<comment type="subcellular location">
    <subcellularLocation>
        <location evidence="1">Nucleus</location>
    </subcellularLocation>
</comment>
<dbReference type="PANTHER" id="PTHR17204">
    <property type="entry name" value="PRE-MRNA PROCESSING PROTEIN PRP39-RELATED"/>
    <property type="match status" value="1"/>
</dbReference>
<dbReference type="GO" id="GO:0000395">
    <property type="term" value="P:mRNA 5'-splice site recognition"/>
    <property type="evidence" value="ECO:0007669"/>
    <property type="project" value="TreeGrafter"/>
</dbReference>
<evidence type="ECO:0000256" key="7">
    <source>
        <dbReference type="SAM" id="MobiDB-lite"/>
    </source>
</evidence>
<proteinExistence type="inferred from homology"/>
<feature type="compositionally biased region" description="Basic and acidic residues" evidence="7">
    <location>
        <begin position="97"/>
        <end position="107"/>
    </location>
</feature>
<evidence type="ECO:0000256" key="6">
    <source>
        <dbReference type="ARBA" id="ARBA00038019"/>
    </source>
</evidence>
<comment type="similarity">
    <text evidence="6">Belongs to the PRP39 family.</text>
</comment>
<keyword evidence="2" id="KW-0507">mRNA processing</keyword>
<dbReference type="GO" id="GO:0071004">
    <property type="term" value="C:U2-type prespliceosome"/>
    <property type="evidence" value="ECO:0007669"/>
    <property type="project" value="TreeGrafter"/>
</dbReference>
<feature type="region of interest" description="Disordered" evidence="7">
    <location>
        <begin position="1"/>
        <end position="145"/>
    </location>
</feature>
<evidence type="ECO:0000256" key="3">
    <source>
        <dbReference type="ARBA" id="ARBA00022737"/>
    </source>
</evidence>
<keyword evidence="4" id="KW-0508">mRNA splicing</keyword>
<dbReference type="EMBL" id="OA575483">
    <property type="protein sequence ID" value="CAD7205509.1"/>
    <property type="molecule type" value="Genomic_DNA"/>
</dbReference>
<keyword evidence="3" id="KW-0677">Repeat</keyword>
<sequence length="293" mass="33083">MQGEDFPTEPDTEMVSEDELPTETAKEQLDTELVSDEELPDPATAADLPETEAVSEDELPPEKTDKKKKTASKSSDNKGIDILSEGVADSTTKSKKKSEAQKRKLAEGDTYDPSSPTSENSCDESPAAKRAAVSSGGSDVKSKPVKARKALPELDKYWKAVKEDSSDFTGWTYLLQYVDQENDLERLVVTTLVLLQNDLEAAREAYDAFLSHYPYCYGYWRKYADYEKRKGNKEKCEEVFERGLKAIPLSVDLWIHYLNYCKAAYADNEDHLRTQFEKAISACGMEFRHVIWI</sequence>
<dbReference type="SMART" id="SM00386">
    <property type="entry name" value="HAT"/>
    <property type="match status" value="2"/>
</dbReference>
<evidence type="ECO:0008006" key="9">
    <source>
        <dbReference type="Google" id="ProtNLM"/>
    </source>
</evidence>
<protein>
    <recommendedName>
        <fullName evidence="9">Suppressor of forked domain-containing protein</fullName>
    </recommendedName>
</protein>
<accession>A0A7R8VZG7</accession>
<feature type="compositionally biased region" description="Acidic residues" evidence="7">
    <location>
        <begin position="49"/>
        <end position="59"/>
    </location>
</feature>
<dbReference type="Gene3D" id="1.25.40.10">
    <property type="entry name" value="Tetratricopeptide repeat domain"/>
    <property type="match status" value="1"/>
</dbReference>
<feature type="compositionally biased region" description="Acidic residues" evidence="7">
    <location>
        <begin position="1"/>
        <end position="21"/>
    </location>
</feature>
<evidence type="ECO:0000256" key="2">
    <source>
        <dbReference type="ARBA" id="ARBA00022664"/>
    </source>
</evidence>
<name>A0A7R8VZG7_TIMDO</name>
<dbReference type="GO" id="GO:0005685">
    <property type="term" value="C:U1 snRNP"/>
    <property type="evidence" value="ECO:0007669"/>
    <property type="project" value="TreeGrafter"/>
</dbReference>
<dbReference type="Pfam" id="PF23240">
    <property type="entry name" value="HAT_PRP39_N"/>
    <property type="match status" value="1"/>
</dbReference>
<evidence type="ECO:0000313" key="8">
    <source>
        <dbReference type="EMBL" id="CAD7205509.1"/>
    </source>
</evidence>
<evidence type="ECO:0000256" key="5">
    <source>
        <dbReference type="ARBA" id="ARBA00023242"/>
    </source>
</evidence>
<organism evidence="8">
    <name type="scientific">Timema douglasi</name>
    <name type="common">Walking stick</name>
    <dbReference type="NCBI Taxonomy" id="61478"/>
    <lineage>
        <taxon>Eukaryota</taxon>
        <taxon>Metazoa</taxon>
        <taxon>Ecdysozoa</taxon>
        <taxon>Arthropoda</taxon>
        <taxon>Hexapoda</taxon>
        <taxon>Insecta</taxon>
        <taxon>Pterygota</taxon>
        <taxon>Neoptera</taxon>
        <taxon>Polyneoptera</taxon>
        <taxon>Phasmatodea</taxon>
        <taxon>Timematodea</taxon>
        <taxon>Timematoidea</taxon>
        <taxon>Timematidae</taxon>
        <taxon>Timema</taxon>
    </lineage>
</organism>
<dbReference type="GO" id="GO:0000243">
    <property type="term" value="C:commitment complex"/>
    <property type="evidence" value="ECO:0007669"/>
    <property type="project" value="TreeGrafter"/>
</dbReference>
<dbReference type="SUPFAM" id="SSF48452">
    <property type="entry name" value="TPR-like"/>
    <property type="match status" value="1"/>
</dbReference>
<dbReference type="InterPro" id="IPR011990">
    <property type="entry name" value="TPR-like_helical_dom_sf"/>
</dbReference>
<evidence type="ECO:0000256" key="1">
    <source>
        <dbReference type="ARBA" id="ARBA00004123"/>
    </source>
</evidence>
<keyword evidence="5" id="KW-0539">Nucleus</keyword>
<gene>
    <name evidence="8" type="ORF">TDIB3V08_LOCUS11660</name>
</gene>